<evidence type="ECO:0000313" key="5">
    <source>
        <dbReference type="Proteomes" id="UP001201812"/>
    </source>
</evidence>
<proteinExistence type="inferred from homology"/>
<protein>
    <recommendedName>
        <fullName evidence="2">WD repeat-containing protein 79</fullName>
    </recommendedName>
</protein>
<dbReference type="Gene3D" id="1.20.58.670">
    <property type="entry name" value="Dsl1p vesicle tethering complex, Tip20p subunit, domain D"/>
    <property type="match status" value="1"/>
</dbReference>
<dbReference type="InterPro" id="IPR042042">
    <property type="entry name" value="Tip20p_domB"/>
</dbReference>
<evidence type="ECO:0000256" key="3">
    <source>
        <dbReference type="SAM" id="MobiDB-lite"/>
    </source>
</evidence>
<dbReference type="PANTHER" id="PTHR13211:SF0">
    <property type="entry name" value="TELOMERASE CAJAL BODY PROTEIN 1"/>
    <property type="match status" value="1"/>
</dbReference>
<dbReference type="InterPro" id="IPR051150">
    <property type="entry name" value="SWT21/TCAB1_mRNA_Telomere"/>
</dbReference>
<keyword evidence="5" id="KW-1185">Reference proteome</keyword>
<evidence type="ECO:0000313" key="4">
    <source>
        <dbReference type="EMBL" id="KAI1718891.1"/>
    </source>
</evidence>
<dbReference type="Gene3D" id="1.20.58.1420">
    <property type="entry name" value="Dsl1p vesicle tethering complex, Tip20p subunit, domain B"/>
    <property type="match status" value="1"/>
</dbReference>
<dbReference type="Pfam" id="PF00400">
    <property type="entry name" value="WD40"/>
    <property type="match status" value="1"/>
</dbReference>
<dbReference type="PANTHER" id="PTHR13211">
    <property type="entry name" value="TELOMERASE CAJAL BODY PROTEIN 1"/>
    <property type="match status" value="1"/>
</dbReference>
<comment type="similarity">
    <text evidence="1">Belongs to the TCAB1 family.</text>
</comment>
<dbReference type="GO" id="GO:0030576">
    <property type="term" value="P:Cajal body organization"/>
    <property type="evidence" value="ECO:0007669"/>
    <property type="project" value="TreeGrafter"/>
</dbReference>
<dbReference type="GO" id="GO:0070939">
    <property type="term" value="C:Dsl1/NZR complex"/>
    <property type="evidence" value="ECO:0007669"/>
    <property type="project" value="InterPro"/>
</dbReference>
<evidence type="ECO:0000256" key="1">
    <source>
        <dbReference type="ARBA" id="ARBA00038279"/>
    </source>
</evidence>
<name>A0AAD4NBZ1_9BILA</name>
<dbReference type="InterPro" id="IPR001680">
    <property type="entry name" value="WD40_rpt"/>
</dbReference>
<gene>
    <name evidence="4" type="ORF">DdX_06004</name>
</gene>
<dbReference type="SUPFAM" id="SSF50978">
    <property type="entry name" value="WD40 repeat-like"/>
    <property type="match status" value="1"/>
</dbReference>
<dbReference type="Proteomes" id="UP001201812">
    <property type="component" value="Unassembled WGS sequence"/>
</dbReference>
<dbReference type="InterPro" id="IPR042044">
    <property type="entry name" value="EXOC6PINT-1/Sec15/Tip20_C_dom2"/>
</dbReference>
<dbReference type="Gene3D" id="2.130.10.10">
    <property type="entry name" value="YVTN repeat-like/Quinoprotein amine dehydrogenase"/>
    <property type="match status" value="2"/>
</dbReference>
<dbReference type="SMART" id="SM00320">
    <property type="entry name" value="WD40"/>
    <property type="match status" value="6"/>
</dbReference>
<accession>A0AAD4NBZ1</accession>
<dbReference type="AlphaFoldDB" id="A0AAD4NBZ1"/>
<dbReference type="PROSITE" id="PS51386">
    <property type="entry name" value="RINT1_TIP20"/>
    <property type="match status" value="1"/>
</dbReference>
<dbReference type="Pfam" id="PF04437">
    <property type="entry name" value="RINT1_TIP1"/>
    <property type="match status" value="1"/>
</dbReference>
<dbReference type="InterPro" id="IPR036322">
    <property type="entry name" value="WD40_repeat_dom_sf"/>
</dbReference>
<organism evidence="4 5">
    <name type="scientific">Ditylenchus destructor</name>
    <dbReference type="NCBI Taxonomy" id="166010"/>
    <lineage>
        <taxon>Eukaryota</taxon>
        <taxon>Metazoa</taxon>
        <taxon>Ecdysozoa</taxon>
        <taxon>Nematoda</taxon>
        <taxon>Chromadorea</taxon>
        <taxon>Rhabditida</taxon>
        <taxon>Tylenchina</taxon>
        <taxon>Tylenchomorpha</taxon>
        <taxon>Sphaerularioidea</taxon>
        <taxon>Anguinidae</taxon>
        <taxon>Anguininae</taxon>
        <taxon>Ditylenchus</taxon>
    </lineage>
</organism>
<reference evidence="4" key="1">
    <citation type="submission" date="2022-01" db="EMBL/GenBank/DDBJ databases">
        <title>Genome Sequence Resource for Two Populations of Ditylenchus destructor, the Migratory Endoparasitic Phytonematode.</title>
        <authorList>
            <person name="Zhang H."/>
            <person name="Lin R."/>
            <person name="Xie B."/>
        </authorList>
    </citation>
    <scope>NUCLEOTIDE SEQUENCE</scope>
    <source>
        <strain evidence="4">BazhouSP</strain>
    </source>
</reference>
<dbReference type="EMBL" id="JAKKPZ010000007">
    <property type="protein sequence ID" value="KAI1718891.1"/>
    <property type="molecule type" value="Genomic_DNA"/>
</dbReference>
<dbReference type="InterPro" id="IPR007528">
    <property type="entry name" value="RINT1_Tip20"/>
</dbReference>
<feature type="region of interest" description="Disordered" evidence="3">
    <location>
        <begin position="742"/>
        <end position="764"/>
    </location>
</feature>
<comment type="caution">
    <text evidence="4">The sequence shown here is derived from an EMBL/GenBank/DDBJ whole genome shotgun (WGS) entry which is preliminary data.</text>
</comment>
<evidence type="ECO:0000256" key="2">
    <source>
        <dbReference type="ARBA" id="ARBA00041558"/>
    </source>
</evidence>
<feature type="compositionally biased region" description="Polar residues" evidence="3">
    <location>
        <begin position="742"/>
        <end position="763"/>
    </location>
</feature>
<sequence>MNIRTRLADLNSRDLHQYFRGFREIYQDLQTKKDAFEVDELVYQQTLREMMQNVEDIRNSFNATRMNVTCNMDDLIGKYADVTEELRKKDPPLLEKIENLLKMQRELAYFKFAKNFLQLRDEVRNCLRKRDFKKLAEQYEKLAKIPDSSEEFSTACSKEYAIRKSTLDRFLIAELKSSLLEVYARLRFPFEEAVDYVSLRPHLGKTVEIMKSIHLIQSHSDENYGLSVMEIIYEEFGKRFKYHFYGDKPTNSPSKPEWFFTQLSVWIANNIEYFEEYVQEFINQVGMSDVNARSLFIQYIVDLAAKKVKSLVKQSNFVQDRRMLSHLIDETVIFEKEITELYDYGADETTHVISALSEDNILDTWIKLERDTISIGVDAILADPDAYESRYKGAADVDPYLVPNFADSFVILMQSMYERYKSIPDIRLQCRFVKLQLIIVDEFRSRIVQINQQIDTPWRSPYPQLMNALWYVTLVLDDWSDLPEFVRLQYYLQASSSSLVKGIFDESSSFYRHVWRQRAKQLSDSFAEHIRHKLNSYINEKWYAHDVAKPIDVTSSFAAFLTEINRLLCSINKNISPDSILTIYHLTNHEIWQVLDLHLISRTPFNYRGAAQMKFDITTALIPLLNSLYHRPKATGDFDVILDEKCVRVLNTLKLLSLPTPTAILLKEEMEHIPEQNLDDKLEPFGIVSLTKSRVLEIFEQRCDMTMQNYGSANDCKRNGTYRNDCIYLMLLYNRGIKESTSTVEKSTDGASESTTTAKVSQRTQEKIERSGIAFLLQQMRNSEAVNSKTKTQPILDEADSNIETNNTRSSETIKNVAPKEPTKIDYKFQNVLSNAPMQRITDCYNQGTVPDFGFSSKVNDNNYVRSCKWSPSGHWLITESMDRRVRIFKYDSETKQTILHSGTRTGDLIYELQWHPTEDWFASTSKSQPIHIWDENGKLKLSFRGINNMDELTSAYSISFSLDGQTLYGGYYKKLKIFDMERPGRQIKEIKTFEKGSIGGQKSIMSCIAMCPTFAGSYAVGCFAGSIGLYSDQTGSCDCLFGTGSMGVTHLEYSSDGNLLFSGYRKSNIIECFDLRFPGHVLSRLYRPVDTNQRIYFQRDHYDRYLFSGSTGGEILVYDIKSGQSITSVKDQDAIQPKWKMSASLASVAGLSLHPELPIMAVTTGQRVFPNPLDTSDESESEMQPYTSLATNKLDNSLQLWQL</sequence>
<dbReference type="GO" id="GO:0006890">
    <property type="term" value="P:retrograde vesicle-mediated transport, Golgi to endoplasmic reticulum"/>
    <property type="evidence" value="ECO:0007669"/>
    <property type="project" value="InterPro"/>
</dbReference>
<dbReference type="InterPro" id="IPR015943">
    <property type="entry name" value="WD40/YVTN_repeat-like_dom_sf"/>
</dbReference>
<dbReference type="GO" id="GO:0006888">
    <property type="term" value="P:endoplasmic reticulum to Golgi vesicle-mediated transport"/>
    <property type="evidence" value="ECO:0007669"/>
    <property type="project" value="InterPro"/>
</dbReference>
<dbReference type="GO" id="GO:0015030">
    <property type="term" value="C:Cajal body"/>
    <property type="evidence" value="ECO:0007669"/>
    <property type="project" value="TreeGrafter"/>
</dbReference>
<dbReference type="GO" id="GO:0003723">
    <property type="term" value="F:RNA binding"/>
    <property type="evidence" value="ECO:0007669"/>
    <property type="project" value="TreeGrafter"/>
</dbReference>